<reference evidence="4 5" key="1">
    <citation type="submission" date="2024-01" db="EMBL/GenBank/DDBJ databases">
        <title>New evidence supports the origin of RcGTA from prophage.</title>
        <authorList>
            <person name="Xu Y."/>
            <person name="Liu B."/>
            <person name="Chen F."/>
        </authorList>
    </citation>
    <scope>NUCLEOTIDE SEQUENCE [LARGE SCALE GENOMIC DNA]</scope>
    <source>
        <strain evidence="4 5">CBW1107-2</strain>
    </source>
</reference>
<dbReference type="RefSeq" id="WP_368804533.1">
    <property type="nucleotide sequence ID" value="NZ_JAZHFV010000006.1"/>
</dbReference>
<dbReference type="EMBL" id="JAZHFV010000006">
    <property type="protein sequence ID" value="MEX4009655.1"/>
    <property type="molecule type" value="Genomic_DNA"/>
</dbReference>
<evidence type="ECO:0000313" key="5">
    <source>
        <dbReference type="Proteomes" id="UP001559025"/>
    </source>
</evidence>
<comment type="similarity">
    <text evidence="2 3">Belongs to the cytochrome P450 family.</text>
</comment>
<evidence type="ECO:0000256" key="3">
    <source>
        <dbReference type="RuleBase" id="RU000461"/>
    </source>
</evidence>
<gene>
    <name evidence="4" type="ORF">V1479_20260</name>
</gene>
<dbReference type="CDD" id="cd11037">
    <property type="entry name" value="CYP199A2-like"/>
    <property type="match status" value="1"/>
</dbReference>
<comment type="cofactor">
    <cofactor evidence="1">
        <name>heme</name>
        <dbReference type="ChEBI" id="CHEBI:30413"/>
    </cofactor>
</comment>
<dbReference type="PANTHER" id="PTHR46696:SF1">
    <property type="entry name" value="CYTOCHROME P450 YJIB-RELATED"/>
    <property type="match status" value="1"/>
</dbReference>
<dbReference type="SUPFAM" id="SSF48264">
    <property type="entry name" value="Cytochrome P450"/>
    <property type="match status" value="1"/>
</dbReference>
<dbReference type="InterPro" id="IPR002397">
    <property type="entry name" value="Cyt_P450_B"/>
</dbReference>
<keyword evidence="3" id="KW-0479">Metal-binding</keyword>
<dbReference type="PANTHER" id="PTHR46696">
    <property type="entry name" value="P450, PUTATIVE (EUROFUNG)-RELATED"/>
    <property type="match status" value="1"/>
</dbReference>
<keyword evidence="3" id="KW-0503">Monooxygenase</keyword>
<dbReference type="PRINTS" id="PR00359">
    <property type="entry name" value="BP450"/>
</dbReference>
<keyword evidence="3" id="KW-0349">Heme</keyword>
<evidence type="ECO:0000313" key="4">
    <source>
        <dbReference type="EMBL" id="MEX4009655.1"/>
    </source>
</evidence>
<dbReference type="Gene3D" id="1.10.630.10">
    <property type="entry name" value="Cytochrome P450"/>
    <property type="match status" value="1"/>
</dbReference>
<dbReference type="InterPro" id="IPR001128">
    <property type="entry name" value="Cyt_P450"/>
</dbReference>
<keyword evidence="3" id="KW-0560">Oxidoreductase</keyword>
<keyword evidence="3" id="KW-0408">Iron</keyword>
<organism evidence="4 5">
    <name type="scientific">Neoaquamicrobium sediminum</name>
    <dbReference type="NCBI Taxonomy" id="1849104"/>
    <lineage>
        <taxon>Bacteria</taxon>
        <taxon>Pseudomonadati</taxon>
        <taxon>Pseudomonadota</taxon>
        <taxon>Alphaproteobacteria</taxon>
        <taxon>Hyphomicrobiales</taxon>
        <taxon>Phyllobacteriaceae</taxon>
        <taxon>Neoaquamicrobium</taxon>
    </lineage>
</organism>
<dbReference type="InterPro" id="IPR036396">
    <property type="entry name" value="Cyt_P450_sf"/>
</dbReference>
<evidence type="ECO:0000256" key="1">
    <source>
        <dbReference type="ARBA" id="ARBA00001971"/>
    </source>
</evidence>
<sequence>MTAATSPSVVRDDVPAYDVDIYSDAVIRDPYPHYSRIRELGAAVWLPANGMWAIGRHADVRACLSDHDTFRSGMGVAGNDRANGIAPGNLLASDPPLHEELRRIVAAPLSLRALNDVKDRITETADALVERLVERGSFDGMADLAQYLPVSIVSELVGMPEHGRENMLRWASAVFDMLGGANERAEAAFPVIKEMRAYTVNEATRDNVRPGGWVAMLYDAADQGLIRPEQVQMLMRDYLGPSLDTTIYATGHLLYLLGANPGQWERLVQEPKLVPNAINEAVRLESPIRGFTRTVAVDTVVGDVAIPAGDRVLILYASANRDERQWDRPEAFDVGRVLIDHVGFGHGIHACAGMQLARLEMRCILTAMVERVARIEVGEPVLAMNNVLRGYERLPVRFLKKGGDPAVG</sequence>
<evidence type="ECO:0000256" key="2">
    <source>
        <dbReference type="ARBA" id="ARBA00010617"/>
    </source>
</evidence>
<comment type="caution">
    <text evidence="4">The sequence shown here is derived from an EMBL/GenBank/DDBJ whole genome shotgun (WGS) entry which is preliminary data.</text>
</comment>
<name>A0ABV3WY91_9HYPH</name>
<dbReference type="PROSITE" id="PS00086">
    <property type="entry name" value="CYTOCHROME_P450"/>
    <property type="match status" value="1"/>
</dbReference>
<proteinExistence type="inferred from homology"/>
<keyword evidence="5" id="KW-1185">Reference proteome</keyword>
<dbReference type="Proteomes" id="UP001559025">
    <property type="component" value="Unassembled WGS sequence"/>
</dbReference>
<accession>A0ABV3WY91</accession>
<protein>
    <submittedName>
        <fullName evidence="4">Cytochrome P450</fullName>
    </submittedName>
</protein>
<dbReference type="InterPro" id="IPR017972">
    <property type="entry name" value="Cyt_P450_CS"/>
</dbReference>
<dbReference type="Pfam" id="PF00067">
    <property type="entry name" value="p450"/>
    <property type="match status" value="1"/>
</dbReference>